<evidence type="ECO:0000313" key="2">
    <source>
        <dbReference type="Proteomes" id="UP000595009"/>
    </source>
</evidence>
<accession>A0A7M1NV72</accession>
<evidence type="ECO:0000313" key="1">
    <source>
        <dbReference type="EMBL" id="QOR16842.1"/>
    </source>
</evidence>
<proteinExistence type="predicted"/>
<sequence length="54" mass="6521">MDTSLMINRRDKDTDNKIGQERKLNVLRYWLTSGSIDPQRAKEIIELYYKEMPF</sequence>
<reference evidence="1 2" key="1">
    <citation type="submission" date="2020-10" db="EMBL/GenBank/DDBJ databases">
        <title>Genomic diversity and antimicrobial resistance of Haemophilus colonising the airways of young children with cystic fibrosis.</title>
        <authorList>
            <person name="Watts S.C."/>
            <person name="Judd L.M."/>
            <person name="Carzino R."/>
            <person name="Ranganathan S."/>
            <person name="Holt K.E."/>
        </authorList>
    </citation>
    <scope>NUCLEOTIDE SEQUENCE [LARGE SCALE GENOMIC DNA]</scope>
    <source>
        <strain evidence="1 2">M1C137_2</strain>
    </source>
</reference>
<dbReference type="EMBL" id="CP063120">
    <property type="protein sequence ID" value="QOR16842.1"/>
    <property type="molecule type" value="Genomic_DNA"/>
</dbReference>
<dbReference type="RefSeq" id="WP_197543271.1">
    <property type="nucleotide sequence ID" value="NZ_CP063120.1"/>
</dbReference>
<protein>
    <submittedName>
        <fullName evidence="1">Uncharacterized protein</fullName>
    </submittedName>
</protein>
<gene>
    <name evidence="1" type="ORF">INP94_08170</name>
</gene>
<dbReference type="AlphaFoldDB" id="A0A7M1NV72"/>
<name>A0A7M1NV72_HAEPA</name>
<organism evidence="1 2">
    <name type="scientific">Haemophilus parainfluenzae</name>
    <dbReference type="NCBI Taxonomy" id="729"/>
    <lineage>
        <taxon>Bacteria</taxon>
        <taxon>Pseudomonadati</taxon>
        <taxon>Pseudomonadota</taxon>
        <taxon>Gammaproteobacteria</taxon>
        <taxon>Pasteurellales</taxon>
        <taxon>Pasteurellaceae</taxon>
        <taxon>Haemophilus</taxon>
    </lineage>
</organism>
<dbReference type="Proteomes" id="UP000595009">
    <property type="component" value="Chromosome"/>
</dbReference>